<reference evidence="2" key="1">
    <citation type="submission" date="2024-07" db="EMBL/GenBank/DDBJ databases">
        <authorList>
            <person name="Yu S.T."/>
        </authorList>
    </citation>
    <scope>NUCLEOTIDE SEQUENCE</scope>
    <source>
        <strain evidence="2">R02</strain>
    </source>
</reference>
<dbReference type="InterPro" id="IPR000594">
    <property type="entry name" value="ThiF_NAD_FAD-bd"/>
</dbReference>
<dbReference type="PANTHER" id="PTHR43267:SF1">
    <property type="entry name" value="TRNA THREONYLCARBAMOYLADENOSINE DEHYDRATASE"/>
    <property type="match status" value="1"/>
</dbReference>
<dbReference type="AlphaFoldDB" id="A0AB39LJ85"/>
<name>A0AB39LJ85_9ACTN</name>
<proteinExistence type="predicted"/>
<dbReference type="Pfam" id="PF00899">
    <property type="entry name" value="ThiF"/>
    <property type="match status" value="1"/>
</dbReference>
<dbReference type="GO" id="GO:0016779">
    <property type="term" value="F:nucleotidyltransferase activity"/>
    <property type="evidence" value="ECO:0007669"/>
    <property type="project" value="UniProtKB-KW"/>
</dbReference>
<dbReference type="GO" id="GO:0061504">
    <property type="term" value="P:cyclic threonylcarbamoyladenosine biosynthetic process"/>
    <property type="evidence" value="ECO:0007669"/>
    <property type="project" value="TreeGrafter"/>
</dbReference>
<gene>
    <name evidence="2" type="ORF">AB5J57_05220</name>
</gene>
<feature type="domain" description="THIF-type NAD/FAD binding fold" evidence="1">
    <location>
        <begin position="28"/>
        <end position="177"/>
    </location>
</feature>
<organism evidence="2">
    <name type="scientific">Streptomyces sp. R02</name>
    <dbReference type="NCBI Taxonomy" id="3238623"/>
    <lineage>
        <taxon>Bacteria</taxon>
        <taxon>Bacillati</taxon>
        <taxon>Actinomycetota</taxon>
        <taxon>Actinomycetes</taxon>
        <taxon>Kitasatosporales</taxon>
        <taxon>Streptomycetaceae</taxon>
        <taxon>Streptomyces</taxon>
    </lineage>
</organism>
<evidence type="ECO:0000313" key="2">
    <source>
        <dbReference type="EMBL" id="XDP92957.1"/>
    </source>
</evidence>
<dbReference type="Gene3D" id="3.40.50.720">
    <property type="entry name" value="NAD(P)-binding Rossmann-like Domain"/>
    <property type="match status" value="1"/>
</dbReference>
<dbReference type="GO" id="GO:0061503">
    <property type="term" value="F:tRNA threonylcarbamoyladenosine dehydratase"/>
    <property type="evidence" value="ECO:0007669"/>
    <property type="project" value="TreeGrafter"/>
</dbReference>
<dbReference type="PANTHER" id="PTHR43267">
    <property type="entry name" value="TRNA THREONYLCARBAMOYLADENOSINE DEHYDRATASE"/>
    <property type="match status" value="1"/>
</dbReference>
<dbReference type="InterPro" id="IPR035985">
    <property type="entry name" value="Ubiquitin-activating_enz"/>
</dbReference>
<dbReference type="RefSeq" id="WP_369154898.1">
    <property type="nucleotide sequence ID" value="NZ_CP163429.1"/>
</dbReference>
<evidence type="ECO:0000259" key="1">
    <source>
        <dbReference type="Pfam" id="PF00899"/>
    </source>
</evidence>
<keyword evidence="2" id="KW-0808">Transferase</keyword>
<sequence length="296" mass="31716">MSTTTAAEATPAGVPADPETYYRVLTERNRGLIPGEVQERLRNATVLVAGCGSTGGAVVEPLARLGTGRFVLAEPGEYELNNLNRQSATHTDIGRNKAEVAAERIRSVNPFAGIRVDTTGVCPDAPDLLLDGVDVVVDGVDVTTLGGWRAKYALHAAAARRRLPVVSGYDLSGTQHVRYYDYRAEPVPLAGAITPGDITEDALWTLLLKVIPREIVPSDLIADVTAHRADPDYSVPQLVYASHQFGVLAARYVVEILAGRPVRAQLTVDVHRLVSADAGLPDAFSDSTQRAQDKES</sequence>
<protein>
    <submittedName>
        <fullName evidence="2">ThiF family adenylyltransferase</fullName>
    </submittedName>
</protein>
<keyword evidence="2" id="KW-0548">Nucleotidyltransferase</keyword>
<dbReference type="GO" id="GO:0008641">
    <property type="term" value="F:ubiquitin-like modifier activating enzyme activity"/>
    <property type="evidence" value="ECO:0007669"/>
    <property type="project" value="InterPro"/>
</dbReference>
<accession>A0AB39LJ85</accession>
<dbReference type="SUPFAM" id="SSF69572">
    <property type="entry name" value="Activating enzymes of the ubiquitin-like proteins"/>
    <property type="match status" value="1"/>
</dbReference>
<dbReference type="InterPro" id="IPR045886">
    <property type="entry name" value="ThiF/MoeB/HesA"/>
</dbReference>
<dbReference type="EMBL" id="CP163429">
    <property type="protein sequence ID" value="XDP92957.1"/>
    <property type="molecule type" value="Genomic_DNA"/>
</dbReference>